<protein>
    <submittedName>
        <fullName evidence="3">Gamma-glutamylputrescine oxidoreductase</fullName>
        <ecNumber evidence="3">1.4.3.-</ecNumber>
    </submittedName>
</protein>
<dbReference type="InterPro" id="IPR036188">
    <property type="entry name" value="FAD/NAD-bd_sf"/>
</dbReference>
<accession>A0A0H5D3D7</accession>
<evidence type="ECO:0000259" key="2">
    <source>
        <dbReference type="Pfam" id="PF01266"/>
    </source>
</evidence>
<reference evidence="4" key="1">
    <citation type="submission" date="2015-05" db="EMBL/GenBank/DDBJ databases">
        <authorList>
            <person name="Rodrigo-Torres Lidia"/>
            <person name="Arahal R.David."/>
        </authorList>
    </citation>
    <scope>NUCLEOTIDE SEQUENCE [LARGE SCALE GENOMIC DNA]</scope>
    <source>
        <strain evidence="4">CECT 7321</strain>
    </source>
</reference>
<proteinExistence type="predicted"/>
<dbReference type="Gene3D" id="3.50.50.60">
    <property type="entry name" value="FAD/NAD(P)-binding domain"/>
    <property type="match status" value="1"/>
</dbReference>
<evidence type="ECO:0000313" key="3">
    <source>
        <dbReference type="EMBL" id="CRL11641.1"/>
    </source>
</evidence>
<organism evidence="3 4">
    <name type="scientific">Phaeobacter italicus</name>
    <dbReference type="NCBI Taxonomy" id="481446"/>
    <lineage>
        <taxon>Bacteria</taxon>
        <taxon>Pseudomonadati</taxon>
        <taxon>Pseudomonadota</taxon>
        <taxon>Alphaproteobacteria</taxon>
        <taxon>Rhodobacterales</taxon>
        <taxon>Roseobacteraceae</taxon>
        <taxon>Phaeobacter</taxon>
    </lineage>
</organism>
<keyword evidence="1 3" id="KW-0560">Oxidoreductase</keyword>
<dbReference type="EMBL" id="CVRL01000033">
    <property type="protein sequence ID" value="CRL11641.1"/>
    <property type="molecule type" value="Genomic_DNA"/>
</dbReference>
<dbReference type="SUPFAM" id="SSF51905">
    <property type="entry name" value="FAD/NAD(P)-binding domain"/>
    <property type="match status" value="1"/>
</dbReference>
<dbReference type="RefSeq" id="WP_082203774.1">
    <property type="nucleotide sequence ID" value="NZ_CVRL01000033.1"/>
</dbReference>
<dbReference type="EC" id="1.4.3.-" evidence="3"/>
<sequence length="442" mass="47702">MVFATKTRDGMVEDICGWSALAGALPQHPILRGAQQADVAIIGGGFTGLAAARQLANLRPNARILLLDGKRIAQGASARNSGFAVANESPGHAQLHTDQGLKSYRTMNRLDHAGVAELRQLTQTHGIDCQWEDTGSIHAAHDPANFAKLRQHADSFQRLGIDARLIEGPELHSRLGTSFYGLGVLSRGGALLQPAMLAQGLAASLPDTVACFENSPVRRIHRAANGWQLDLATGTVTAPQVIVAVNAFFPRLGLKSLRVFPLALTASLTRPLSEAEEQDINRPASWGILSPRSLGATMRLTQDRRILIRNTAEYRPGGINRTQLSDRIDIHADGLQKRFGFLDRSAIAYSWSGNICISRNAKPVFEETQPGLFLCGGYNASGVSRGSIMGKLIADLACRQDGDLLSDALALTKPNLIPPRPFLDLGVRIRTAGERRAARSER</sequence>
<keyword evidence="4" id="KW-1185">Reference proteome</keyword>
<dbReference type="AlphaFoldDB" id="A0A0H5D3D7"/>
<dbReference type="Pfam" id="PF01266">
    <property type="entry name" value="DAO"/>
    <property type="match status" value="1"/>
</dbReference>
<name>A0A0H5D3D7_9RHOB</name>
<dbReference type="Proteomes" id="UP000043764">
    <property type="component" value="Unassembled WGS sequence"/>
</dbReference>
<dbReference type="GO" id="GO:0016491">
    <property type="term" value="F:oxidoreductase activity"/>
    <property type="evidence" value="ECO:0007669"/>
    <property type="project" value="UniProtKB-KW"/>
</dbReference>
<dbReference type="Gene3D" id="3.30.9.10">
    <property type="entry name" value="D-Amino Acid Oxidase, subunit A, domain 2"/>
    <property type="match status" value="1"/>
</dbReference>
<gene>
    <name evidence="3" type="primary">puuB_3</name>
    <name evidence="3" type="ORF">NIT7321_02510</name>
</gene>
<dbReference type="InterPro" id="IPR006076">
    <property type="entry name" value="FAD-dep_OxRdtase"/>
</dbReference>
<dbReference type="PANTHER" id="PTHR13847:SF281">
    <property type="entry name" value="FAD DEPENDENT OXIDOREDUCTASE DOMAIN-CONTAINING PROTEIN"/>
    <property type="match status" value="1"/>
</dbReference>
<feature type="domain" description="FAD dependent oxidoreductase" evidence="2">
    <location>
        <begin position="38"/>
        <end position="396"/>
    </location>
</feature>
<dbReference type="PANTHER" id="PTHR13847">
    <property type="entry name" value="SARCOSINE DEHYDROGENASE-RELATED"/>
    <property type="match status" value="1"/>
</dbReference>
<evidence type="ECO:0000313" key="4">
    <source>
        <dbReference type="Proteomes" id="UP000043764"/>
    </source>
</evidence>
<dbReference type="STRING" id="481446.NIT7645_00907"/>
<evidence type="ECO:0000256" key="1">
    <source>
        <dbReference type="ARBA" id="ARBA00023002"/>
    </source>
</evidence>
<dbReference type="GO" id="GO:0005737">
    <property type="term" value="C:cytoplasm"/>
    <property type="evidence" value="ECO:0007669"/>
    <property type="project" value="TreeGrafter"/>
</dbReference>